<evidence type="ECO:0000256" key="3">
    <source>
        <dbReference type="ARBA" id="ARBA00022741"/>
    </source>
</evidence>
<dbReference type="GO" id="GO:0005886">
    <property type="term" value="C:plasma membrane"/>
    <property type="evidence" value="ECO:0007669"/>
    <property type="project" value="TreeGrafter"/>
</dbReference>
<evidence type="ECO:0000256" key="1">
    <source>
        <dbReference type="ARBA" id="ARBA00006432"/>
    </source>
</evidence>
<dbReference type="CDD" id="cd17639">
    <property type="entry name" value="LC_FACS_euk1"/>
    <property type="match status" value="1"/>
</dbReference>
<dbReference type="InterPro" id="IPR000873">
    <property type="entry name" value="AMP-dep_synth/lig_dom"/>
</dbReference>
<evidence type="ECO:0000256" key="7">
    <source>
        <dbReference type="ARBA" id="ARBA00026121"/>
    </source>
</evidence>
<keyword evidence="2" id="KW-0436">Ligase</keyword>
<dbReference type="GO" id="GO:0005783">
    <property type="term" value="C:endoplasmic reticulum"/>
    <property type="evidence" value="ECO:0007669"/>
    <property type="project" value="TreeGrafter"/>
</dbReference>
<dbReference type="Proteomes" id="UP000008711">
    <property type="component" value="Unassembled WGS sequence"/>
</dbReference>
<dbReference type="FunFam" id="3.40.50.12780:FF:000026">
    <property type="entry name" value="Uncharacterized protein, isoform B"/>
    <property type="match status" value="1"/>
</dbReference>
<dbReference type="GO" id="GO:0005811">
    <property type="term" value="C:lipid droplet"/>
    <property type="evidence" value="ECO:0007669"/>
    <property type="project" value="TreeGrafter"/>
</dbReference>
<reference evidence="10 11" key="1">
    <citation type="journal article" date="2007" name="Nature">
        <title>Evolution of genes and genomes on the Drosophila phylogeny.</title>
        <authorList>
            <consortium name="Drosophila 12 Genomes Consortium"/>
            <person name="Clark A.G."/>
            <person name="Eisen M.B."/>
            <person name="Smith D.R."/>
            <person name="Bergman C.M."/>
            <person name="Oliver B."/>
            <person name="Markow T.A."/>
            <person name="Kaufman T.C."/>
            <person name="Kellis M."/>
            <person name="Gelbart W."/>
            <person name="Iyer V.N."/>
            <person name="Pollard D.A."/>
            <person name="Sackton T.B."/>
            <person name="Larracuente A.M."/>
            <person name="Singh N.D."/>
            <person name="Abad J.P."/>
            <person name="Abt D.N."/>
            <person name="Adryan B."/>
            <person name="Aguade M."/>
            <person name="Akashi H."/>
            <person name="Anderson W.W."/>
            <person name="Aquadro C.F."/>
            <person name="Ardell D.H."/>
            <person name="Arguello R."/>
            <person name="Artieri C.G."/>
            <person name="Barbash D.A."/>
            <person name="Barker D."/>
            <person name="Barsanti P."/>
            <person name="Batterham P."/>
            <person name="Batzoglou S."/>
            <person name="Begun D."/>
            <person name="Bhutkar A."/>
            <person name="Blanco E."/>
            <person name="Bosak S.A."/>
            <person name="Bradley R.K."/>
            <person name="Brand A.D."/>
            <person name="Brent M.R."/>
            <person name="Brooks A.N."/>
            <person name="Brown R.H."/>
            <person name="Butlin R.K."/>
            <person name="Caggese C."/>
            <person name="Calvi B.R."/>
            <person name="Bernardo de Carvalho A."/>
            <person name="Caspi A."/>
            <person name="Castrezana S."/>
            <person name="Celniker S.E."/>
            <person name="Chang J.L."/>
            <person name="Chapple C."/>
            <person name="Chatterji S."/>
            <person name="Chinwalla A."/>
            <person name="Civetta A."/>
            <person name="Clifton S.W."/>
            <person name="Comeron J.M."/>
            <person name="Costello J.C."/>
            <person name="Coyne J.A."/>
            <person name="Daub J."/>
            <person name="David R.G."/>
            <person name="Delcher A.L."/>
            <person name="Delehaunty K."/>
            <person name="Do C.B."/>
            <person name="Ebling H."/>
            <person name="Edwards K."/>
            <person name="Eickbush T."/>
            <person name="Evans J.D."/>
            <person name="Filipski A."/>
            <person name="Findeiss S."/>
            <person name="Freyhult E."/>
            <person name="Fulton L."/>
            <person name="Fulton R."/>
            <person name="Garcia A.C."/>
            <person name="Gardiner A."/>
            <person name="Garfield D.A."/>
            <person name="Garvin B.E."/>
            <person name="Gibson G."/>
            <person name="Gilbert D."/>
            <person name="Gnerre S."/>
            <person name="Godfrey J."/>
            <person name="Good R."/>
            <person name="Gotea V."/>
            <person name="Gravely B."/>
            <person name="Greenberg A.J."/>
            <person name="Griffiths-Jones S."/>
            <person name="Gross S."/>
            <person name="Guigo R."/>
            <person name="Gustafson E.A."/>
            <person name="Haerty W."/>
            <person name="Hahn M.W."/>
            <person name="Halligan D.L."/>
            <person name="Halpern A.L."/>
            <person name="Halter G.M."/>
            <person name="Han M.V."/>
            <person name="Heger A."/>
            <person name="Hillier L."/>
            <person name="Hinrichs A.S."/>
            <person name="Holmes I."/>
            <person name="Hoskins R.A."/>
            <person name="Hubisz M.J."/>
            <person name="Hultmark D."/>
            <person name="Huntley M.A."/>
            <person name="Jaffe D.B."/>
            <person name="Jagadeeshan S."/>
            <person name="Jeck W.R."/>
            <person name="Johnson J."/>
            <person name="Jones C.D."/>
            <person name="Jordan W.C."/>
            <person name="Karpen G.H."/>
            <person name="Kataoka E."/>
            <person name="Keightley P.D."/>
            <person name="Kheradpour P."/>
            <person name="Kirkness E.F."/>
            <person name="Koerich L.B."/>
            <person name="Kristiansen K."/>
            <person name="Kudrna D."/>
            <person name="Kulathinal R.J."/>
            <person name="Kumar S."/>
            <person name="Kwok R."/>
            <person name="Lander E."/>
            <person name="Langley C.H."/>
            <person name="Lapoint R."/>
            <person name="Lazzaro B.P."/>
            <person name="Lee S.J."/>
            <person name="Levesque L."/>
            <person name="Li R."/>
            <person name="Lin C.F."/>
            <person name="Lin M.F."/>
            <person name="Lindblad-Toh K."/>
            <person name="Llopart A."/>
            <person name="Long M."/>
            <person name="Low L."/>
            <person name="Lozovsky E."/>
            <person name="Lu J."/>
            <person name="Luo M."/>
            <person name="Machado C.A."/>
            <person name="Makalowski W."/>
            <person name="Marzo M."/>
            <person name="Matsuda M."/>
            <person name="Matzkin L."/>
            <person name="McAllister B."/>
            <person name="McBride C.S."/>
            <person name="McKernan B."/>
            <person name="McKernan K."/>
            <person name="Mendez-Lago M."/>
            <person name="Minx P."/>
            <person name="Mollenhauer M.U."/>
            <person name="Montooth K."/>
            <person name="Mount S.M."/>
            <person name="Mu X."/>
            <person name="Myers E."/>
            <person name="Negre B."/>
            <person name="Newfeld S."/>
            <person name="Nielsen R."/>
            <person name="Noor M.A."/>
            <person name="O'Grady P."/>
            <person name="Pachter L."/>
            <person name="Papaceit M."/>
            <person name="Parisi M.J."/>
            <person name="Parisi M."/>
            <person name="Parts L."/>
            <person name="Pedersen J.S."/>
            <person name="Pesole G."/>
            <person name="Phillippy A.M."/>
            <person name="Ponting C.P."/>
            <person name="Pop M."/>
            <person name="Porcelli D."/>
            <person name="Powell J.R."/>
            <person name="Prohaska S."/>
            <person name="Pruitt K."/>
            <person name="Puig M."/>
            <person name="Quesneville H."/>
            <person name="Ram K.R."/>
            <person name="Rand D."/>
            <person name="Rasmussen M.D."/>
            <person name="Reed L.K."/>
            <person name="Reenan R."/>
            <person name="Reily A."/>
            <person name="Remington K.A."/>
            <person name="Rieger T.T."/>
            <person name="Ritchie M.G."/>
            <person name="Robin C."/>
            <person name="Rogers Y.H."/>
            <person name="Rohde C."/>
            <person name="Rozas J."/>
            <person name="Rubenfield M.J."/>
            <person name="Ruiz A."/>
            <person name="Russo S."/>
            <person name="Salzberg S.L."/>
            <person name="Sanchez-Gracia A."/>
            <person name="Saranga D.J."/>
            <person name="Sato H."/>
            <person name="Schaeffer S.W."/>
            <person name="Schatz M.C."/>
            <person name="Schlenke T."/>
            <person name="Schwartz R."/>
            <person name="Segarra C."/>
            <person name="Singh R.S."/>
            <person name="Sirot L."/>
            <person name="Sirota M."/>
            <person name="Sisneros N.B."/>
            <person name="Smith C.D."/>
            <person name="Smith T.F."/>
            <person name="Spieth J."/>
            <person name="Stage D.E."/>
            <person name="Stark A."/>
            <person name="Stephan W."/>
            <person name="Strausberg R.L."/>
            <person name="Strempel S."/>
            <person name="Sturgill D."/>
            <person name="Sutton G."/>
            <person name="Sutton G.G."/>
            <person name="Tao W."/>
            <person name="Teichmann S."/>
            <person name="Tobari Y.N."/>
            <person name="Tomimura Y."/>
            <person name="Tsolas J.M."/>
            <person name="Valente V.L."/>
            <person name="Venter E."/>
            <person name="Venter J.C."/>
            <person name="Vicario S."/>
            <person name="Vieira F.G."/>
            <person name="Vilella A.J."/>
            <person name="Villasante A."/>
            <person name="Walenz B."/>
            <person name="Wang J."/>
            <person name="Wasserman M."/>
            <person name="Watts T."/>
            <person name="Wilson D."/>
            <person name="Wilson R.K."/>
            <person name="Wing R.A."/>
            <person name="Wolfner M.F."/>
            <person name="Wong A."/>
            <person name="Wong G.K."/>
            <person name="Wu C.I."/>
            <person name="Wu G."/>
            <person name="Yamamoto D."/>
            <person name="Yang H.P."/>
            <person name="Yang S.P."/>
            <person name="Yorke J.A."/>
            <person name="Yoshida K."/>
            <person name="Zdobnov E."/>
            <person name="Zhang P."/>
            <person name="Zhang Y."/>
            <person name="Zimin A.V."/>
            <person name="Baldwin J."/>
            <person name="Abdouelleil A."/>
            <person name="Abdulkadir J."/>
            <person name="Abebe A."/>
            <person name="Abera B."/>
            <person name="Abreu J."/>
            <person name="Acer S.C."/>
            <person name="Aftuck L."/>
            <person name="Alexander A."/>
            <person name="An P."/>
            <person name="Anderson E."/>
            <person name="Anderson S."/>
            <person name="Arachi H."/>
            <person name="Azer M."/>
            <person name="Bachantsang P."/>
            <person name="Barry A."/>
            <person name="Bayul T."/>
            <person name="Berlin A."/>
            <person name="Bessette D."/>
            <person name="Bloom T."/>
            <person name="Blye J."/>
            <person name="Boguslavskiy L."/>
            <person name="Bonnet C."/>
            <person name="Boukhgalter B."/>
            <person name="Bourzgui I."/>
            <person name="Brown A."/>
            <person name="Cahill P."/>
            <person name="Channer S."/>
            <person name="Cheshatsang Y."/>
            <person name="Chuda L."/>
            <person name="Citroen M."/>
            <person name="Collymore A."/>
            <person name="Cooke P."/>
            <person name="Costello M."/>
            <person name="D'Aco K."/>
            <person name="Daza R."/>
            <person name="De Haan G."/>
            <person name="DeGray S."/>
            <person name="DeMaso C."/>
            <person name="Dhargay N."/>
            <person name="Dooley K."/>
            <person name="Dooley E."/>
            <person name="Doricent M."/>
            <person name="Dorje P."/>
            <person name="Dorjee K."/>
            <person name="Dupes A."/>
            <person name="Elong R."/>
            <person name="Falk J."/>
            <person name="Farina A."/>
            <person name="Faro S."/>
            <person name="Ferguson D."/>
            <person name="Fisher S."/>
            <person name="Foley C.D."/>
            <person name="Franke A."/>
            <person name="Friedrich D."/>
            <person name="Gadbois L."/>
            <person name="Gearin G."/>
            <person name="Gearin C.R."/>
            <person name="Giannoukos G."/>
            <person name="Goode T."/>
            <person name="Graham J."/>
            <person name="Grandbois E."/>
            <person name="Grewal S."/>
            <person name="Gyaltsen K."/>
            <person name="Hafez N."/>
            <person name="Hagos B."/>
            <person name="Hall J."/>
            <person name="Henson C."/>
            <person name="Hollinger A."/>
            <person name="Honan T."/>
            <person name="Huard M.D."/>
            <person name="Hughes L."/>
            <person name="Hurhula B."/>
            <person name="Husby M.E."/>
            <person name="Kamat A."/>
            <person name="Kanga B."/>
            <person name="Kashin S."/>
            <person name="Khazanovich D."/>
            <person name="Kisner P."/>
            <person name="Lance K."/>
            <person name="Lara M."/>
            <person name="Lee W."/>
            <person name="Lennon N."/>
            <person name="Letendre F."/>
            <person name="LeVine R."/>
            <person name="Lipovsky A."/>
            <person name="Liu X."/>
            <person name="Liu J."/>
            <person name="Liu S."/>
            <person name="Lokyitsang T."/>
            <person name="Lokyitsang Y."/>
            <person name="Lubonja R."/>
            <person name="Lui A."/>
            <person name="MacDonald P."/>
            <person name="Magnisalis V."/>
            <person name="Maru K."/>
            <person name="Matthews C."/>
            <person name="McCusker W."/>
            <person name="McDonough S."/>
            <person name="Mehta T."/>
            <person name="Meldrim J."/>
            <person name="Meneus L."/>
            <person name="Mihai O."/>
            <person name="Mihalev A."/>
            <person name="Mihova T."/>
            <person name="Mittelman R."/>
            <person name="Mlenga V."/>
            <person name="Montmayeur A."/>
            <person name="Mulrain L."/>
            <person name="Navidi A."/>
            <person name="Naylor J."/>
            <person name="Negash T."/>
            <person name="Nguyen T."/>
            <person name="Nguyen N."/>
            <person name="Nicol R."/>
            <person name="Norbu C."/>
            <person name="Norbu N."/>
            <person name="Novod N."/>
            <person name="O'Neill B."/>
            <person name="Osman S."/>
            <person name="Markiewicz E."/>
            <person name="Oyono O.L."/>
            <person name="Patti C."/>
            <person name="Phunkhang P."/>
            <person name="Pierre F."/>
            <person name="Priest M."/>
            <person name="Raghuraman S."/>
            <person name="Rege F."/>
            <person name="Reyes R."/>
            <person name="Rise C."/>
            <person name="Rogov P."/>
            <person name="Ross K."/>
            <person name="Ryan E."/>
            <person name="Settipalli S."/>
            <person name="Shea T."/>
            <person name="Sherpa N."/>
            <person name="Shi L."/>
            <person name="Shih D."/>
            <person name="Sparrow T."/>
            <person name="Spaulding J."/>
            <person name="Stalker J."/>
            <person name="Stange-Thomann N."/>
            <person name="Stavropoulos S."/>
            <person name="Stone C."/>
            <person name="Strader C."/>
            <person name="Tesfaye S."/>
            <person name="Thomson T."/>
            <person name="Thoulutsang Y."/>
            <person name="Thoulutsang D."/>
            <person name="Topham K."/>
            <person name="Topping I."/>
            <person name="Tsamla T."/>
            <person name="Vassiliev H."/>
            <person name="Vo A."/>
            <person name="Wangchuk T."/>
            <person name="Wangdi T."/>
            <person name="Weiand M."/>
            <person name="Wilkinson J."/>
            <person name="Wilson A."/>
            <person name="Yadav S."/>
            <person name="Young G."/>
            <person name="Yu Q."/>
            <person name="Zembek L."/>
            <person name="Zhong D."/>
            <person name="Zimmer A."/>
            <person name="Zwirko Z."/>
            <person name="Jaffe D.B."/>
            <person name="Alvarez P."/>
            <person name="Brockman W."/>
            <person name="Butler J."/>
            <person name="Chin C."/>
            <person name="Gnerre S."/>
            <person name="Grabherr M."/>
            <person name="Kleber M."/>
            <person name="Mauceli E."/>
            <person name="MacCallum I."/>
        </authorList>
    </citation>
    <scope>NUCLEOTIDE SEQUENCE [LARGE SCALE GENOMIC DNA]</scope>
    <source>
        <strain evidence="10 11">TSC#14021-0224.01</strain>
    </source>
</reference>
<evidence type="ECO:0000259" key="9">
    <source>
        <dbReference type="Pfam" id="PF00501"/>
    </source>
</evidence>
<keyword evidence="3" id="KW-0547">Nucleotide-binding</keyword>
<dbReference type="Gene3D" id="3.30.300.30">
    <property type="match status" value="1"/>
</dbReference>
<dbReference type="eggNOG" id="KOG1180">
    <property type="taxonomic scope" value="Eukaryota"/>
</dbReference>
<comment type="similarity">
    <text evidence="1">Belongs to the ATP-dependent AMP-binding enzyme family.</text>
</comment>
<evidence type="ECO:0000256" key="6">
    <source>
        <dbReference type="ARBA" id="ARBA00024484"/>
    </source>
</evidence>
<dbReference type="PROSITE" id="PS00455">
    <property type="entry name" value="AMP_BINDING"/>
    <property type="match status" value="1"/>
</dbReference>
<dbReference type="GO" id="GO:0030182">
    <property type="term" value="P:neuron differentiation"/>
    <property type="evidence" value="ECO:0007669"/>
    <property type="project" value="TreeGrafter"/>
</dbReference>
<accession>A0A0Q5WBV3</accession>
<evidence type="ECO:0000313" key="10">
    <source>
        <dbReference type="EMBL" id="KQS70867.1"/>
    </source>
</evidence>
<dbReference type="OrthoDB" id="1700726at2759"/>
<evidence type="ECO:0000256" key="5">
    <source>
        <dbReference type="ARBA" id="ARBA00022840"/>
    </source>
</evidence>
<evidence type="ECO:0000256" key="4">
    <source>
        <dbReference type="ARBA" id="ARBA00022832"/>
    </source>
</evidence>
<keyword evidence="4" id="KW-0276">Fatty acid metabolism</keyword>
<evidence type="ECO:0000256" key="8">
    <source>
        <dbReference type="SAM" id="Phobius"/>
    </source>
</evidence>
<feature type="domain" description="AMP-dependent synthetase/ligase" evidence="9">
    <location>
        <begin position="167"/>
        <end position="578"/>
    </location>
</feature>
<reference evidence="10 11" key="2">
    <citation type="journal article" date="2008" name="Bioinformatics">
        <title>Assembly reconciliation.</title>
        <authorList>
            <person name="Zimin A.V."/>
            <person name="Smith D.R."/>
            <person name="Sutton G."/>
            <person name="Yorke J.A."/>
        </authorList>
    </citation>
    <scope>NUCLEOTIDE SEQUENCE [LARGE SCALE GENOMIC DNA]</scope>
    <source>
        <strain evidence="10 11">TSC#14021-0224.01</strain>
    </source>
</reference>
<protein>
    <recommendedName>
        <fullName evidence="7">long-chain-fatty-acid--CoA ligase</fullName>
        <ecNumber evidence="7">6.2.1.3</ecNumber>
    </recommendedName>
</protein>
<dbReference type="Gene3D" id="3.40.50.12780">
    <property type="entry name" value="N-terminal domain of ligase-like"/>
    <property type="match status" value="1"/>
</dbReference>
<feature type="transmembrane region" description="Helical" evidence="8">
    <location>
        <begin position="38"/>
        <end position="60"/>
    </location>
</feature>
<dbReference type="InterPro" id="IPR045851">
    <property type="entry name" value="AMP-bd_C_sf"/>
</dbReference>
<evidence type="ECO:0000313" key="11">
    <source>
        <dbReference type="Proteomes" id="UP000008711"/>
    </source>
</evidence>
<dbReference type="PANTHER" id="PTHR43272:SF83">
    <property type="entry name" value="ACYL-COA SYNTHETASE LONG-CHAIN, ISOFORM J"/>
    <property type="match status" value="1"/>
</dbReference>
<gene>
    <name evidence="10" type="primary">Dere\GG23376</name>
    <name evidence="10" type="synonym">dere_GLEANR_8202</name>
    <name evidence="10" type="synonym">GG23376</name>
    <name evidence="10" type="ORF">Dere_GG23376</name>
</gene>
<dbReference type="eggNOG" id="KOG4763">
    <property type="taxonomic scope" value="Eukaryota"/>
</dbReference>
<dbReference type="AlphaFoldDB" id="A0A0Q5WBV3"/>
<keyword evidence="8" id="KW-1133">Transmembrane helix</keyword>
<dbReference type="GO" id="GO:0090433">
    <property type="term" value="F:palmitoyl-CoA ligase activity"/>
    <property type="evidence" value="ECO:0007669"/>
    <property type="project" value="TreeGrafter"/>
</dbReference>
<dbReference type="PANTHER" id="PTHR43272">
    <property type="entry name" value="LONG-CHAIN-FATTY-ACID--COA LIGASE"/>
    <property type="match status" value="1"/>
</dbReference>
<name>A0A0Q5WBV3_DROER</name>
<dbReference type="SUPFAM" id="SSF56801">
    <property type="entry name" value="Acetyl-CoA synthetase-like"/>
    <property type="match status" value="1"/>
</dbReference>
<keyword evidence="8" id="KW-0472">Membrane</keyword>
<proteinExistence type="inferred from homology"/>
<dbReference type="EC" id="6.2.1.3" evidence="7"/>
<dbReference type="Pfam" id="PF00501">
    <property type="entry name" value="AMP-binding"/>
    <property type="match status" value="1"/>
</dbReference>
<organism evidence="10 11">
    <name type="scientific">Drosophila erecta</name>
    <name type="common">Fruit fly</name>
    <dbReference type="NCBI Taxonomy" id="7220"/>
    <lineage>
        <taxon>Eukaryota</taxon>
        <taxon>Metazoa</taxon>
        <taxon>Ecdysozoa</taxon>
        <taxon>Arthropoda</taxon>
        <taxon>Hexapoda</taxon>
        <taxon>Insecta</taxon>
        <taxon>Pterygota</taxon>
        <taxon>Neoptera</taxon>
        <taxon>Endopterygota</taxon>
        <taxon>Diptera</taxon>
        <taxon>Brachycera</taxon>
        <taxon>Muscomorpha</taxon>
        <taxon>Ephydroidea</taxon>
        <taxon>Drosophilidae</taxon>
        <taxon>Drosophila</taxon>
        <taxon>Sophophora</taxon>
    </lineage>
</organism>
<dbReference type="GO" id="GO:0035336">
    <property type="term" value="P:long-chain fatty-acyl-CoA metabolic process"/>
    <property type="evidence" value="ECO:0007669"/>
    <property type="project" value="TreeGrafter"/>
</dbReference>
<evidence type="ECO:0000256" key="2">
    <source>
        <dbReference type="ARBA" id="ARBA00022598"/>
    </source>
</evidence>
<keyword evidence="11" id="KW-1185">Reference proteome</keyword>
<comment type="catalytic activity">
    <reaction evidence="6">
        <text>a long-chain fatty acid + ATP + CoA = a long-chain fatty acyl-CoA + AMP + diphosphate</text>
        <dbReference type="Rhea" id="RHEA:15421"/>
        <dbReference type="ChEBI" id="CHEBI:30616"/>
        <dbReference type="ChEBI" id="CHEBI:33019"/>
        <dbReference type="ChEBI" id="CHEBI:57287"/>
        <dbReference type="ChEBI" id="CHEBI:57560"/>
        <dbReference type="ChEBI" id="CHEBI:83139"/>
        <dbReference type="ChEBI" id="CHEBI:456215"/>
        <dbReference type="EC" id="6.2.1.3"/>
    </reaction>
    <physiologicalReaction direction="left-to-right" evidence="6">
        <dbReference type="Rhea" id="RHEA:15422"/>
    </physiologicalReaction>
</comment>
<keyword evidence="5" id="KW-0067">ATP-binding</keyword>
<sequence length="757" mass="85168">MSANNNSNQYENGNSTSYKYLRSAVINTRMDSFWVQSALGAIKAIAFMYDIITLPVYLVLQQPWKRRQDSRRVKAKPINQKMLVDESKYAPDDIEAKIVRNDDNELTYRTTDPPRDVHVKMLQENIDTLEKVFNYVAKTYTSKRCLGTRQILSEEDEVQQNGRVFKKYNLGDYKWKTFTEAERMAANFGRGLRELGQKPRENIVIFAETRAEWMIAAHGCFKQAMPIVTVYATLGDDGVAHCITETEVTTVITSHDLLPKFKTLLDKCPLVKTIIYIEDQLQKTETTGFKEGVKILPFNQVVKTGQDSKFEHVPPKGDDIAIIMYTSGSTGTPKGVLLSHKNCIATMKGFVDMVPIYPDDVLIGFLPLAHVFELVAESVCLMTGVPIGYSTPLTLIDTSSKIKRGCKGDATVLKPTCMTSVPLILDRISKGINDKVNSGSAFKKALFKFLYQYKVKWVQRGYKTPLIDKLVFKKVAKLMGGKVRIIMSGGAPLSADTHEQIKTCLCLELIQGYGLTETTSGATVMDYRDMTYGRTGGPLTVCDIRLVNWEEGNYRVTNKPYPQGEVLIGGECVSQGYYKLPGKTNEDFFEEDGQRWFKTGDIGEIQADGVLKIIDRKKDLVKLQAGEYVSLGKVESELKTCGIIENICVYGDPTKQYTVALVVPNQNHLEELAQKHGLGEKTFEELCSSPIIEKAILKEIAEHARKCKLQKYEVPAAITLCKEVWSPDMGLVTAAFKLKRKDIQDRYQHDINRMYAS</sequence>
<keyword evidence="8" id="KW-0812">Transmembrane</keyword>
<dbReference type="GO" id="GO:0005524">
    <property type="term" value="F:ATP binding"/>
    <property type="evidence" value="ECO:0007669"/>
    <property type="project" value="UniProtKB-KW"/>
</dbReference>
<dbReference type="EMBL" id="CH954177">
    <property type="protein sequence ID" value="KQS70867.1"/>
    <property type="molecule type" value="Genomic_DNA"/>
</dbReference>
<dbReference type="FunFam" id="3.30.300.30:FF:000023">
    <property type="entry name" value="Uncharacterized protein, isoform B"/>
    <property type="match status" value="1"/>
</dbReference>
<keyword evidence="4" id="KW-0443">Lipid metabolism</keyword>
<dbReference type="InterPro" id="IPR042099">
    <property type="entry name" value="ANL_N_sf"/>
</dbReference>
<dbReference type="InterPro" id="IPR020845">
    <property type="entry name" value="AMP-binding_CS"/>
</dbReference>